<dbReference type="RefSeq" id="WP_221441209.1">
    <property type="nucleotide sequence ID" value="NZ_JACHMM010000001.1"/>
</dbReference>
<reference evidence="9 10" key="1">
    <citation type="submission" date="2020-08" db="EMBL/GenBank/DDBJ databases">
        <title>Sequencing the genomes of 1000 actinobacteria strains.</title>
        <authorList>
            <person name="Klenk H.-P."/>
        </authorList>
    </citation>
    <scope>NUCLEOTIDE SEQUENCE [LARGE SCALE GENOMIC DNA]</scope>
    <source>
        <strain evidence="9 10">DSM 102122</strain>
    </source>
</reference>
<feature type="active site" description="Charge relay system" evidence="6">
    <location>
        <position position="286"/>
    </location>
</feature>
<feature type="domain" description="LD-carboxypeptidase C-terminal" evidence="8">
    <location>
        <begin position="192"/>
        <end position="301"/>
    </location>
</feature>
<dbReference type="PIRSF" id="PIRSF028757">
    <property type="entry name" value="LD-carboxypeptidase"/>
    <property type="match status" value="1"/>
</dbReference>
<gene>
    <name evidence="9" type="ORF">HD601_004488</name>
</gene>
<dbReference type="InterPro" id="IPR027461">
    <property type="entry name" value="Carboxypeptidase_A_C_sf"/>
</dbReference>
<dbReference type="InterPro" id="IPR027478">
    <property type="entry name" value="LdcA_N"/>
</dbReference>
<dbReference type="SUPFAM" id="SSF141986">
    <property type="entry name" value="LD-carboxypeptidase A C-terminal domain-like"/>
    <property type="match status" value="1"/>
</dbReference>
<evidence type="ECO:0000259" key="7">
    <source>
        <dbReference type="Pfam" id="PF02016"/>
    </source>
</evidence>
<evidence type="ECO:0000313" key="10">
    <source>
        <dbReference type="Proteomes" id="UP000542813"/>
    </source>
</evidence>
<dbReference type="PANTHER" id="PTHR30237:SF2">
    <property type="entry name" value="MUREIN TETRAPEPTIDE CARBOXYPEPTIDASE"/>
    <property type="match status" value="1"/>
</dbReference>
<evidence type="ECO:0000256" key="5">
    <source>
        <dbReference type="ARBA" id="ARBA00022825"/>
    </source>
</evidence>
<proteinExistence type="inferred from homology"/>
<comment type="caution">
    <text evidence="9">The sequence shown here is derived from an EMBL/GenBank/DDBJ whole genome shotgun (WGS) entry which is preliminary data.</text>
</comment>
<accession>A0A7W9LN34</accession>
<dbReference type="InterPro" id="IPR040921">
    <property type="entry name" value="Peptidase_S66C"/>
</dbReference>
<dbReference type="GO" id="GO:0006508">
    <property type="term" value="P:proteolysis"/>
    <property type="evidence" value="ECO:0007669"/>
    <property type="project" value="UniProtKB-KW"/>
</dbReference>
<evidence type="ECO:0000256" key="3">
    <source>
        <dbReference type="ARBA" id="ARBA00022670"/>
    </source>
</evidence>
<dbReference type="Pfam" id="PF17676">
    <property type="entry name" value="Peptidase_S66C"/>
    <property type="match status" value="1"/>
</dbReference>
<feature type="active site" description="Nucleophile" evidence="6">
    <location>
        <position position="125"/>
    </location>
</feature>
<evidence type="ECO:0000256" key="2">
    <source>
        <dbReference type="ARBA" id="ARBA00022645"/>
    </source>
</evidence>
<dbReference type="Pfam" id="PF02016">
    <property type="entry name" value="Peptidase_S66"/>
    <property type="match status" value="1"/>
</dbReference>
<dbReference type="EC" id="3.4.17.13" evidence="9"/>
<feature type="domain" description="LD-carboxypeptidase N-terminal" evidence="7">
    <location>
        <begin position="25"/>
        <end position="145"/>
    </location>
</feature>
<dbReference type="CDD" id="cd07025">
    <property type="entry name" value="Peptidase_S66"/>
    <property type="match status" value="1"/>
</dbReference>
<evidence type="ECO:0000259" key="8">
    <source>
        <dbReference type="Pfam" id="PF17676"/>
    </source>
</evidence>
<dbReference type="InterPro" id="IPR029062">
    <property type="entry name" value="Class_I_gatase-like"/>
</dbReference>
<dbReference type="Gene3D" id="3.40.50.10740">
    <property type="entry name" value="Class I glutamine amidotransferase-like"/>
    <property type="match status" value="1"/>
</dbReference>
<evidence type="ECO:0000256" key="1">
    <source>
        <dbReference type="ARBA" id="ARBA00010233"/>
    </source>
</evidence>
<dbReference type="PANTHER" id="PTHR30237">
    <property type="entry name" value="MURAMOYLTETRAPEPTIDE CARBOXYPEPTIDASE"/>
    <property type="match status" value="1"/>
</dbReference>
<keyword evidence="5" id="KW-0720">Serine protease</keyword>
<keyword evidence="2 9" id="KW-0121">Carboxypeptidase</keyword>
<sequence length="316" mass="32302">MTGTPAVPAVVPLRRPGRLTPGDRVAVVAPAGPVPKDRLEAGCAVLRSWGLDVLVMPHVLDAHPSLDYLAGSDLDRARDLQEAWCDPSVAAVLCARGGYGVQRLSELLDWSAMAAAAPKIFVGYSDITALHSAFARRLGVATLHGPMVATEAFVSSPSTASLLRSLLFTPSSPSSLVLGASSARALVPGVASGVTVGGCLALLASEIGTPTGLPSAAGAVVLLEDVGEKAYRLDGFVTHLLRSGWFDGVSGIALGSWHECEPVEELMLDRLGGLGVPIVTDLGFGHGPSTITVPLGVPATLDASAGTLTLDVPALV</sequence>
<feature type="active site" description="Charge relay system" evidence="6">
    <location>
        <position position="224"/>
    </location>
</feature>
<comment type="similarity">
    <text evidence="1">Belongs to the peptidase S66 family.</text>
</comment>
<dbReference type="Proteomes" id="UP000542813">
    <property type="component" value="Unassembled WGS sequence"/>
</dbReference>
<evidence type="ECO:0000256" key="6">
    <source>
        <dbReference type="PIRSR" id="PIRSR028757-1"/>
    </source>
</evidence>
<organism evidence="9 10">
    <name type="scientific">Jiangella mangrovi</name>
    <dbReference type="NCBI Taxonomy" id="1524084"/>
    <lineage>
        <taxon>Bacteria</taxon>
        <taxon>Bacillati</taxon>
        <taxon>Actinomycetota</taxon>
        <taxon>Actinomycetes</taxon>
        <taxon>Jiangellales</taxon>
        <taxon>Jiangellaceae</taxon>
        <taxon>Jiangella</taxon>
    </lineage>
</organism>
<evidence type="ECO:0000313" key="9">
    <source>
        <dbReference type="EMBL" id="MBB5789913.1"/>
    </source>
</evidence>
<keyword evidence="4 9" id="KW-0378">Hydrolase</keyword>
<keyword evidence="10" id="KW-1185">Reference proteome</keyword>
<dbReference type="AlphaFoldDB" id="A0A7W9LN34"/>
<dbReference type="GO" id="GO:0106415">
    <property type="term" value="F:muramoyltetrapeptide carboxypeptidase activity"/>
    <property type="evidence" value="ECO:0007669"/>
    <property type="project" value="UniProtKB-EC"/>
</dbReference>
<protein>
    <submittedName>
        <fullName evidence="9">Muramoyltetrapeptide carboxypeptidase</fullName>
        <ecNumber evidence="9">3.4.17.13</ecNumber>
    </submittedName>
</protein>
<name>A0A7W9LN34_9ACTN</name>
<dbReference type="Gene3D" id="3.50.30.60">
    <property type="entry name" value="LD-carboxypeptidase A C-terminal domain-like"/>
    <property type="match status" value="1"/>
</dbReference>
<dbReference type="SUPFAM" id="SSF52317">
    <property type="entry name" value="Class I glutamine amidotransferase-like"/>
    <property type="match status" value="1"/>
</dbReference>
<keyword evidence="3" id="KW-0645">Protease</keyword>
<dbReference type="GO" id="GO:0008236">
    <property type="term" value="F:serine-type peptidase activity"/>
    <property type="evidence" value="ECO:0007669"/>
    <property type="project" value="UniProtKB-KW"/>
</dbReference>
<dbReference type="EMBL" id="JACHMM010000001">
    <property type="protein sequence ID" value="MBB5789913.1"/>
    <property type="molecule type" value="Genomic_DNA"/>
</dbReference>
<dbReference type="InterPro" id="IPR040449">
    <property type="entry name" value="Peptidase_S66_N"/>
</dbReference>
<dbReference type="InterPro" id="IPR003507">
    <property type="entry name" value="S66_fam"/>
</dbReference>
<evidence type="ECO:0000256" key="4">
    <source>
        <dbReference type="ARBA" id="ARBA00022801"/>
    </source>
</evidence>